<keyword evidence="3" id="KW-1185">Reference proteome</keyword>
<evidence type="ECO:0000256" key="1">
    <source>
        <dbReference type="SAM" id="MobiDB-lite"/>
    </source>
</evidence>
<accession>A0AAD3Y3U1</accession>
<evidence type="ECO:0000313" key="3">
    <source>
        <dbReference type="Proteomes" id="UP001279734"/>
    </source>
</evidence>
<feature type="region of interest" description="Disordered" evidence="1">
    <location>
        <begin position="1"/>
        <end position="36"/>
    </location>
</feature>
<feature type="compositionally biased region" description="Basic and acidic residues" evidence="1">
    <location>
        <begin position="79"/>
        <end position="93"/>
    </location>
</feature>
<sequence>MSKGRALGGRTSAGLTGRLAVAVKAKPPDPESPGREAPVLILLIRWTSSSSSSSQEVRDSGSSLFRSAALEGPAGRLAVEVKARPPGLEDSKRTRLRPRRREERPRHHHSCPRYQNPRHYSRTPKLMGPSSRRRLGPEPRPAIPTWLP</sequence>
<reference evidence="2" key="1">
    <citation type="submission" date="2023-05" db="EMBL/GenBank/DDBJ databases">
        <title>Nepenthes gracilis genome sequencing.</title>
        <authorList>
            <person name="Fukushima K."/>
        </authorList>
    </citation>
    <scope>NUCLEOTIDE SEQUENCE</scope>
    <source>
        <strain evidence="2">SING2019-196</strain>
    </source>
</reference>
<name>A0AAD3Y3U1_NEPGR</name>
<protein>
    <submittedName>
        <fullName evidence="2">Uncharacterized protein</fullName>
    </submittedName>
</protein>
<organism evidence="2 3">
    <name type="scientific">Nepenthes gracilis</name>
    <name type="common">Slender pitcher plant</name>
    <dbReference type="NCBI Taxonomy" id="150966"/>
    <lineage>
        <taxon>Eukaryota</taxon>
        <taxon>Viridiplantae</taxon>
        <taxon>Streptophyta</taxon>
        <taxon>Embryophyta</taxon>
        <taxon>Tracheophyta</taxon>
        <taxon>Spermatophyta</taxon>
        <taxon>Magnoliopsida</taxon>
        <taxon>eudicotyledons</taxon>
        <taxon>Gunneridae</taxon>
        <taxon>Pentapetalae</taxon>
        <taxon>Caryophyllales</taxon>
        <taxon>Nepenthaceae</taxon>
        <taxon>Nepenthes</taxon>
    </lineage>
</organism>
<feature type="compositionally biased region" description="Pro residues" evidence="1">
    <location>
        <begin position="138"/>
        <end position="148"/>
    </location>
</feature>
<proteinExistence type="predicted"/>
<dbReference type="EMBL" id="BSYO01000034">
    <property type="protein sequence ID" value="GMH28527.1"/>
    <property type="molecule type" value="Genomic_DNA"/>
</dbReference>
<dbReference type="Proteomes" id="UP001279734">
    <property type="component" value="Unassembled WGS sequence"/>
</dbReference>
<dbReference type="AlphaFoldDB" id="A0AAD3Y3U1"/>
<feature type="region of interest" description="Disordered" evidence="1">
    <location>
        <begin position="70"/>
        <end position="148"/>
    </location>
</feature>
<gene>
    <name evidence="2" type="ORF">Nepgr_030370</name>
</gene>
<comment type="caution">
    <text evidence="2">The sequence shown here is derived from an EMBL/GenBank/DDBJ whole genome shotgun (WGS) entry which is preliminary data.</text>
</comment>
<evidence type="ECO:0000313" key="2">
    <source>
        <dbReference type="EMBL" id="GMH28527.1"/>
    </source>
</evidence>